<dbReference type="AlphaFoldDB" id="Q2SK15"/>
<reference evidence="1 2" key="1">
    <citation type="journal article" date="2005" name="Nucleic Acids Res.">
        <title>Genomic blueprint of Hahella chejuensis, a marine microbe producing an algicidal agent.</title>
        <authorList>
            <person name="Jeong H."/>
            <person name="Yim J.H."/>
            <person name="Lee C."/>
            <person name="Choi S.-H."/>
            <person name="Park Y.K."/>
            <person name="Yoon S.H."/>
            <person name="Hur C.-G."/>
            <person name="Kang H.-Y."/>
            <person name="Kim D."/>
            <person name="Lee H.H."/>
            <person name="Park K.H."/>
            <person name="Park S.-H."/>
            <person name="Park H.-S."/>
            <person name="Lee H.K."/>
            <person name="Oh T.K."/>
            <person name="Kim J.F."/>
        </authorList>
    </citation>
    <scope>NUCLEOTIDE SEQUENCE [LARGE SCALE GENOMIC DNA]</scope>
    <source>
        <strain evidence="1 2">KCTC 2396</strain>
    </source>
</reference>
<proteinExistence type="predicted"/>
<dbReference type="Proteomes" id="UP000000238">
    <property type="component" value="Chromosome"/>
</dbReference>
<dbReference type="EMBL" id="CP000155">
    <property type="protein sequence ID" value="ABC29009.1"/>
    <property type="molecule type" value="Genomic_DNA"/>
</dbReference>
<name>Q2SK15_HAHCH</name>
<sequence length="37" mass="3977">MNFLDASLISCLLCMASSLNVSAQKTVKNQLLLTAFS</sequence>
<keyword evidence="2" id="KW-1185">Reference proteome</keyword>
<organism evidence="1 2">
    <name type="scientific">Hahella chejuensis (strain KCTC 2396)</name>
    <dbReference type="NCBI Taxonomy" id="349521"/>
    <lineage>
        <taxon>Bacteria</taxon>
        <taxon>Pseudomonadati</taxon>
        <taxon>Pseudomonadota</taxon>
        <taxon>Gammaproteobacteria</taxon>
        <taxon>Oceanospirillales</taxon>
        <taxon>Hahellaceae</taxon>
        <taxon>Hahella</taxon>
    </lineage>
</organism>
<gene>
    <name evidence="1" type="ordered locus">HCH_02181</name>
</gene>
<dbReference type="KEGG" id="hch:HCH_02181"/>
<evidence type="ECO:0000313" key="1">
    <source>
        <dbReference type="EMBL" id="ABC29009.1"/>
    </source>
</evidence>
<protein>
    <submittedName>
        <fullName evidence="1">Uncharacterized protein</fullName>
    </submittedName>
</protein>
<dbReference type="HOGENOM" id="CLU_3344298_0_0_6"/>
<evidence type="ECO:0000313" key="2">
    <source>
        <dbReference type="Proteomes" id="UP000000238"/>
    </source>
</evidence>
<accession>Q2SK15</accession>